<dbReference type="PANTHER" id="PTHR44329:SF214">
    <property type="entry name" value="PROTEIN KINASE DOMAIN-CONTAINING PROTEIN"/>
    <property type="match status" value="1"/>
</dbReference>
<name>A0AAD5LQ79_PYTIN</name>
<dbReference type="GO" id="GO:0005524">
    <property type="term" value="F:ATP binding"/>
    <property type="evidence" value="ECO:0007669"/>
    <property type="project" value="InterPro"/>
</dbReference>
<organism evidence="2 3">
    <name type="scientific">Pythium insidiosum</name>
    <name type="common">Pythiosis disease agent</name>
    <dbReference type="NCBI Taxonomy" id="114742"/>
    <lineage>
        <taxon>Eukaryota</taxon>
        <taxon>Sar</taxon>
        <taxon>Stramenopiles</taxon>
        <taxon>Oomycota</taxon>
        <taxon>Peronosporomycetes</taxon>
        <taxon>Pythiales</taxon>
        <taxon>Pythiaceae</taxon>
        <taxon>Pythium</taxon>
    </lineage>
</organism>
<dbReference type="AlphaFoldDB" id="A0AAD5LQ79"/>
<dbReference type="SUPFAM" id="SSF56112">
    <property type="entry name" value="Protein kinase-like (PK-like)"/>
    <property type="match status" value="1"/>
</dbReference>
<evidence type="ECO:0000259" key="1">
    <source>
        <dbReference type="PROSITE" id="PS50011"/>
    </source>
</evidence>
<gene>
    <name evidence="2" type="ORF">P43SY_011895</name>
</gene>
<dbReference type="GO" id="GO:0004674">
    <property type="term" value="F:protein serine/threonine kinase activity"/>
    <property type="evidence" value="ECO:0007669"/>
    <property type="project" value="TreeGrafter"/>
</dbReference>
<dbReference type="InterPro" id="IPR011009">
    <property type="entry name" value="Kinase-like_dom_sf"/>
</dbReference>
<dbReference type="EMBL" id="JAKCXM010002434">
    <property type="protein sequence ID" value="KAJ0390219.1"/>
    <property type="molecule type" value="Genomic_DNA"/>
</dbReference>
<dbReference type="PROSITE" id="PS50011">
    <property type="entry name" value="PROTEIN_KINASE_DOM"/>
    <property type="match status" value="1"/>
</dbReference>
<dbReference type="PIRSF" id="PIRSF000654">
    <property type="entry name" value="Integrin-linked_kinase"/>
    <property type="match status" value="1"/>
</dbReference>
<dbReference type="Proteomes" id="UP001209570">
    <property type="component" value="Unassembled WGS sequence"/>
</dbReference>
<dbReference type="Pfam" id="PF07714">
    <property type="entry name" value="PK_Tyr_Ser-Thr"/>
    <property type="match status" value="1"/>
</dbReference>
<dbReference type="InterPro" id="IPR000719">
    <property type="entry name" value="Prot_kinase_dom"/>
</dbReference>
<evidence type="ECO:0000313" key="2">
    <source>
        <dbReference type="EMBL" id="KAJ0390219.1"/>
    </source>
</evidence>
<reference evidence="2" key="1">
    <citation type="submission" date="2021-12" db="EMBL/GenBank/DDBJ databases">
        <title>Prjna785345.</title>
        <authorList>
            <person name="Rujirawat T."/>
            <person name="Krajaejun T."/>
        </authorList>
    </citation>
    <scope>NUCLEOTIDE SEQUENCE</scope>
    <source>
        <strain evidence="2">Pi057C3</strain>
    </source>
</reference>
<protein>
    <recommendedName>
        <fullName evidence="1">Protein kinase domain-containing protein</fullName>
    </recommendedName>
</protein>
<accession>A0AAD5LQ79</accession>
<sequence>MEGRKVILKRIEAEKNSSFVTRNLRHDAKRYGSISHPNIVQFLGVTWIDGTDFAIVVEHMKQGTLNAVLSDSEVVKSFQSRLQMCLDVVGALVFLHGNSQYVRRLTSREVFVGAGGECKVNLLEIAPISDTVVETPIVFGAGELAWTAPELVLRDRTEQDVRKSNVFAMGVLMCEILTGVSPYASAVDKVGNTLADIELFARIKKKAPLAPHENSSLYNSLVLGLRDMISQCLSNEPRTRPSAEEIQRVLVKYNEDSTKT</sequence>
<feature type="domain" description="Protein kinase" evidence="1">
    <location>
        <begin position="1"/>
        <end position="250"/>
    </location>
</feature>
<evidence type="ECO:0000313" key="3">
    <source>
        <dbReference type="Proteomes" id="UP001209570"/>
    </source>
</evidence>
<keyword evidence="3" id="KW-1185">Reference proteome</keyword>
<proteinExistence type="predicted"/>
<comment type="caution">
    <text evidence="2">The sequence shown here is derived from an EMBL/GenBank/DDBJ whole genome shotgun (WGS) entry which is preliminary data.</text>
</comment>
<dbReference type="Gene3D" id="1.10.510.10">
    <property type="entry name" value="Transferase(Phosphotransferase) domain 1"/>
    <property type="match status" value="1"/>
</dbReference>
<dbReference type="PANTHER" id="PTHR44329">
    <property type="entry name" value="SERINE/THREONINE-PROTEIN KINASE TNNI3K-RELATED"/>
    <property type="match status" value="1"/>
</dbReference>
<dbReference type="InterPro" id="IPR051681">
    <property type="entry name" value="Ser/Thr_Kinases-Pseudokinases"/>
</dbReference>
<dbReference type="InterPro" id="IPR001245">
    <property type="entry name" value="Ser-Thr/Tyr_kinase_cat_dom"/>
</dbReference>